<evidence type="ECO:0000313" key="4">
    <source>
        <dbReference type="Proteomes" id="UP000235945"/>
    </source>
</evidence>
<dbReference type="SUPFAM" id="SSF110849">
    <property type="entry name" value="ParB/Sulfiredoxin"/>
    <property type="match status" value="1"/>
</dbReference>
<feature type="region of interest" description="Disordered" evidence="1">
    <location>
        <begin position="1"/>
        <end position="21"/>
    </location>
</feature>
<evidence type="ECO:0000313" key="3">
    <source>
        <dbReference type="EMBL" id="PNE34478.1"/>
    </source>
</evidence>
<organism evidence="3 4">
    <name type="scientific">Streptomyces eurocidicus</name>
    <name type="common">Streptoverticillium eurocidicus</name>
    <dbReference type="NCBI Taxonomy" id="66423"/>
    <lineage>
        <taxon>Bacteria</taxon>
        <taxon>Bacillati</taxon>
        <taxon>Actinomycetota</taxon>
        <taxon>Actinomycetes</taxon>
        <taxon>Kitasatosporales</taxon>
        <taxon>Streptomycetaceae</taxon>
        <taxon>Streptomyces</taxon>
    </lineage>
</organism>
<keyword evidence="4" id="KW-1185">Reference proteome</keyword>
<accession>A0A2N8P0D8</accession>
<comment type="caution">
    <text evidence="3">The sequence shown here is derived from an EMBL/GenBank/DDBJ whole genome shotgun (WGS) entry which is preliminary data.</text>
</comment>
<evidence type="ECO:0000259" key="2">
    <source>
        <dbReference type="SMART" id="SM00470"/>
    </source>
</evidence>
<feature type="region of interest" description="Disordered" evidence="1">
    <location>
        <begin position="162"/>
        <end position="181"/>
    </location>
</feature>
<gene>
    <name evidence="3" type="ORF">AF335_07810</name>
</gene>
<feature type="domain" description="ParB-like N-terminal" evidence="2">
    <location>
        <begin position="26"/>
        <end position="110"/>
    </location>
</feature>
<dbReference type="SMART" id="SM00470">
    <property type="entry name" value="ParB"/>
    <property type="match status" value="1"/>
</dbReference>
<reference evidence="4" key="1">
    <citation type="submission" date="2015-07" db="EMBL/GenBank/DDBJ databases">
        <authorList>
            <person name="Graham D.E."/>
            <person name="Giannone R.J."/>
            <person name="Gulvik C.A."/>
            <person name="Hettich R.L."/>
            <person name="Klingeman D.M."/>
            <person name="Mahan K.M."/>
            <person name="Parry R.J."/>
            <person name="Spain J.C."/>
        </authorList>
    </citation>
    <scope>NUCLEOTIDE SEQUENCE [LARGE SCALE GENOMIC DNA]</scope>
    <source>
        <strain evidence="4">ATCC 27428</strain>
    </source>
</reference>
<proteinExistence type="predicted"/>
<sequence>MKSLGSAMTAPHSARVPGKRDGSTVVLAQVSDLFLADSPRVDGVVEGHVRKLAGLETPLPPIVVQRHTMRVIDGMHRLLAAKRRGAERLPVQFFDGSDEEAFLLAVRLNAQHGLPLSRADRRAAASRFIASHPEWSDRRVAATTGLSAATVGSIRKRSTDETAQLTARTGRDGKARPLRPAEGRLRAAELIKERPESSLRQIAAAAGVAPATVRDVRERLRQGRDPVPDKLRNLDGADRRPSATAGPATRTRSATGVRAAAVTDPGGTNPLPDGPSTAVDSLRRDPSLRFSEAGRELLRLLTVNAMPRESWEQLAAAVPAHRRDVCASLAREHARRWAAFSDLLAREAESAA</sequence>
<feature type="region of interest" description="Disordered" evidence="1">
    <location>
        <begin position="218"/>
        <end position="284"/>
    </location>
</feature>
<evidence type="ECO:0000256" key="1">
    <source>
        <dbReference type="SAM" id="MobiDB-lite"/>
    </source>
</evidence>
<protein>
    <recommendedName>
        <fullName evidence="2">ParB-like N-terminal domain-containing protein</fullName>
    </recommendedName>
</protein>
<dbReference type="EMBL" id="LGUI01000002">
    <property type="protein sequence ID" value="PNE34478.1"/>
    <property type="molecule type" value="Genomic_DNA"/>
</dbReference>
<feature type="compositionally biased region" description="Basic and acidic residues" evidence="1">
    <location>
        <begin position="169"/>
        <end position="181"/>
    </location>
</feature>
<dbReference type="InterPro" id="IPR036086">
    <property type="entry name" value="ParB/Sulfiredoxin_sf"/>
</dbReference>
<dbReference type="Gene3D" id="3.90.1530.10">
    <property type="entry name" value="Conserved hypothetical protein from pyrococcus furiosus pfu- 392566-001, ParB domain"/>
    <property type="match status" value="1"/>
</dbReference>
<dbReference type="InterPro" id="IPR003115">
    <property type="entry name" value="ParB_N"/>
</dbReference>
<dbReference type="Proteomes" id="UP000235945">
    <property type="component" value="Unassembled WGS sequence"/>
</dbReference>
<feature type="compositionally biased region" description="Basic and acidic residues" evidence="1">
    <location>
        <begin position="218"/>
        <end position="241"/>
    </location>
</feature>
<name>A0A2N8P0D8_STREU</name>
<dbReference type="AlphaFoldDB" id="A0A2N8P0D8"/>